<evidence type="ECO:0000256" key="1">
    <source>
        <dbReference type="ARBA" id="ARBA00023125"/>
    </source>
</evidence>
<dbReference type="Pfam" id="PF00440">
    <property type="entry name" value="TetR_N"/>
    <property type="match status" value="1"/>
</dbReference>
<dbReference type="AlphaFoldDB" id="A0A7Z7LE24"/>
<dbReference type="InterPro" id="IPR001647">
    <property type="entry name" value="HTH_TetR"/>
</dbReference>
<protein>
    <submittedName>
        <fullName evidence="4">Transcriptional regulator</fullName>
    </submittedName>
</protein>
<dbReference type="InterPro" id="IPR009057">
    <property type="entry name" value="Homeodomain-like_sf"/>
</dbReference>
<proteinExistence type="predicted"/>
<name>A0A7Z7LE24_9BACT</name>
<dbReference type="RefSeq" id="WP_231936854.1">
    <property type="nucleotide sequence ID" value="NZ_LS974202.1"/>
</dbReference>
<dbReference type="InterPro" id="IPR050109">
    <property type="entry name" value="HTH-type_TetR-like_transc_reg"/>
</dbReference>
<dbReference type="PROSITE" id="PS50977">
    <property type="entry name" value="HTH_TETR_2"/>
    <property type="match status" value="1"/>
</dbReference>
<evidence type="ECO:0000256" key="2">
    <source>
        <dbReference type="PROSITE-ProRule" id="PRU00335"/>
    </source>
</evidence>
<evidence type="ECO:0000313" key="5">
    <source>
        <dbReference type="Proteomes" id="UP000250796"/>
    </source>
</evidence>
<accession>A0A7Z7LE24</accession>
<dbReference type="InterPro" id="IPR049488">
    <property type="entry name" value="TM_1030-like_C"/>
</dbReference>
<organism evidence="4 5">
    <name type="scientific">Mesotoga infera</name>
    <dbReference type="NCBI Taxonomy" id="1236046"/>
    <lineage>
        <taxon>Bacteria</taxon>
        <taxon>Thermotogati</taxon>
        <taxon>Thermotogota</taxon>
        <taxon>Thermotogae</taxon>
        <taxon>Kosmotogales</taxon>
        <taxon>Kosmotogaceae</taxon>
        <taxon>Mesotoga</taxon>
    </lineage>
</organism>
<dbReference type="Gene3D" id="1.10.357.10">
    <property type="entry name" value="Tetracycline Repressor, domain 2"/>
    <property type="match status" value="1"/>
</dbReference>
<dbReference type="SUPFAM" id="SSF48498">
    <property type="entry name" value="Tetracyclin repressor-like, C-terminal domain"/>
    <property type="match status" value="1"/>
</dbReference>
<dbReference type="Pfam" id="PF21256">
    <property type="entry name" value="TetR_C_5-like"/>
    <property type="match status" value="1"/>
</dbReference>
<dbReference type="KEGG" id="minf:MESINF_0855"/>
<keyword evidence="1 2" id="KW-0238">DNA-binding</keyword>
<reference evidence="4 5" key="1">
    <citation type="submission" date="2017-01" db="EMBL/GenBank/DDBJ databases">
        <authorList>
            <person name="Erauso G."/>
        </authorList>
    </citation>
    <scope>NUCLEOTIDE SEQUENCE [LARGE SCALE GENOMIC DNA]</scope>
    <source>
        <strain evidence="4">MESINF1</strain>
    </source>
</reference>
<dbReference type="SUPFAM" id="SSF46689">
    <property type="entry name" value="Homeodomain-like"/>
    <property type="match status" value="1"/>
</dbReference>
<dbReference type="PANTHER" id="PTHR30055:SF233">
    <property type="entry name" value="REGULATORY PROTEIN TETR"/>
    <property type="match status" value="1"/>
</dbReference>
<feature type="DNA-binding region" description="H-T-H motif" evidence="2">
    <location>
        <begin position="35"/>
        <end position="54"/>
    </location>
</feature>
<evidence type="ECO:0000259" key="3">
    <source>
        <dbReference type="PROSITE" id="PS50977"/>
    </source>
</evidence>
<evidence type="ECO:0000313" key="4">
    <source>
        <dbReference type="EMBL" id="SSC12304.1"/>
    </source>
</evidence>
<sequence length="211" mass="24392">MIPKETFFNLPLEKRERIIEAAIDEFSRNDYREARINEIVRLSSIPKGSFYQYFEDKKDLFRYVIDLLYEKKMKVISAVMNSAMNASVFQTLRLMAEAAIEMAEENPRLSRIGDRLMADPALMREVFEDYRPSSDGLMESLVKQGIERGDIAPWVDPSLAARLITAFLLALGDAVRETASSNLTEEARKKFYSMVDILENGMRRREQDDRS</sequence>
<feature type="domain" description="HTH tetR-type" evidence="3">
    <location>
        <begin position="12"/>
        <end position="72"/>
    </location>
</feature>
<dbReference type="Proteomes" id="UP000250796">
    <property type="component" value="Chromosome MESINF"/>
</dbReference>
<dbReference type="GO" id="GO:0003700">
    <property type="term" value="F:DNA-binding transcription factor activity"/>
    <property type="evidence" value="ECO:0007669"/>
    <property type="project" value="TreeGrafter"/>
</dbReference>
<gene>
    <name evidence="4" type="ORF">MESINF_0855</name>
</gene>
<dbReference type="EMBL" id="LS974202">
    <property type="protein sequence ID" value="SSC12304.1"/>
    <property type="molecule type" value="Genomic_DNA"/>
</dbReference>
<dbReference type="InterPro" id="IPR036271">
    <property type="entry name" value="Tet_transcr_reg_TetR-rel_C_sf"/>
</dbReference>
<dbReference type="GO" id="GO:0000976">
    <property type="term" value="F:transcription cis-regulatory region binding"/>
    <property type="evidence" value="ECO:0007669"/>
    <property type="project" value="TreeGrafter"/>
</dbReference>
<dbReference type="PANTHER" id="PTHR30055">
    <property type="entry name" value="HTH-TYPE TRANSCRIPTIONAL REGULATOR RUTR"/>
    <property type="match status" value="1"/>
</dbReference>
<keyword evidence="5" id="KW-1185">Reference proteome</keyword>